<evidence type="ECO:0000256" key="1">
    <source>
        <dbReference type="ARBA" id="ARBA00023015"/>
    </source>
</evidence>
<protein>
    <submittedName>
        <fullName evidence="5">Substrate-binding domain-containing protein</fullName>
    </submittedName>
</protein>
<sequence length="99" mass="10401">MSEAVKVGCLPVGPTAVTVAVPDEVSVTGFDDVPEARWAHPSLTTVRQSIRTKGRLAADRLVDAIAADRSGPEALVPEYQLIHGSLIVRKSSGPSPTAR</sequence>
<dbReference type="InterPro" id="IPR028082">
    <property type="entry name" value="Peripla_BP_I"/>
</dbReference>
<dbReference type="PANTHER" id="PTHR30146:SF109">
    <property type="entry name" value="HTH-TYPE TRANSCRIPTIONAL REGULATOR GALS"/>
    <property type="match status" value="1"/>
</dbReference>
<dbReference type="Pfam" id="PF13377">
    <property type="entry name" value="Peripla_BP_3"/>
    <property type="match status" value="1"/>
</dbReference>
<keyword evidence="3" id="KW-0804">Transcription</keyword>
<organism evidence="5 6">
    <name type="scientific">Actinomyces israelii</name>
    <dbReference type="NCBI Taxonomy" id="1659"/>
    <lineage>
        <taxon>Bacteria</taxon>
        <taxon>Bacillati</taxon>
        <taxon>Actinomycetota</taxon>
        <taxon>Actinomycetes</taxon>
        <taxon>Actinomycetales</taxon>
        <taxon>Actinomycetaceae</taxon>
        <taxon>Actinomyces</taxon>
    </lineage>
</organism>
<keyword evidence="6" id="KW-1185">Reference proteome</keyword>
<proteinExistence type="predicted"/>
<keyword evidence="2" id="KW-0238">DNA-binding</keyword>
<keyword evidence="1" id="KW-0805">Transcription regulation</keyword>
<evidence type="ECO:0000256" key="2">
    <source>
        <dbReference type="ARBA" id="ARBA00023125"/>
    </source>
</evidence>
<name>A0ABT4I5L3_9ACTO</name>
<evidence type="ECO:0000313" key="5">
    <source>
        <dbReference type="EMBL" id="MCZ0857020.1"/>
    </source>
</evidence>
<reference evidence="5" key="1">
    <citation type="submission" date="2022-10" db="EMBL/GenBank/DDBJ databases">
        <title>Genome sequence of Actinomyces israelii ATCC 10048.</title>
        <authorList>
            <person name="Watt R.M."/>
            <person name="Tong W.M."/>
        </authorList>
    </citation>
    <scope>NUCLEOTIDE SEQUENCE</scope>
    <source>
        <strain evidence="5">ATCC 10048</strain>
    </source>
</reference>
<dbReference type="Gene3D" id="3.40.50.2300">
    <property type="match status" value="1"/>
</dbReference>
<feature type="domain" description="Transcriptional regulator LacI/GalR-like sensor" evidence="4">
    <location>
        <begin position="19"/>
        <end position="91"/>
    </location>
</feature>
<comment type="caution">
    <text evidence="5">The sequence shown here is derived from an EMBL/GenBank/DDBJ whole genome shotgun (WGS) entry which is preliminary data.</text>
</comment>
<dbReference type="EMBL" id="JAPTMY010000004">
    <property type="protein sequence ID" value="MCZ0857020.1"/>
    <property type="molecule type" value="Genomic_DNA"/>
</dbReference>
<evidence type="ECO:0000313" key="6">
    <source>
        <dbReference type="Proteomes" id="UP001072034"/>
    </source>
</evidence>
<dbReference type="InterPro" id="IPR046335">
    <property type="entry name" value="LacI/GalR-like_sensor"/>
</dbReference>
<dbReference type="PANTHER" id="PTHR30146">
    <property type="entry name" value="LACI-RELATED TRANSCRIPTIONAL REPRESSOR"/>
    <property type="match status" value="1"/>
</dbReference>
<dbReference type="SUPFAM" id="SSF53822">
    <property type="entry name" value="Periplasmic binding protein-like I"/>
    <property type="match status" value="1"/>
</dbReference>
<dbReference type="RefSeq" id="WP_268916692.1">
    <property type="nucleotide sequence ID" value="NZ_JAPTMY010000004.1"/>
</dbReference>
<gene>
    <name evidence="5" type="ORF">OHJ16_03020</name>
</gene>
<accession>A0ABT4I5L3</accession>
<dbReference type="Proteomes" id="UP001072034">
    <property type="component" value="Unassembled WGS sequence"/>
</dbReference>
<evidence type="ECO:0000259" key="4">
    <source>
        <dbReference type="Pfam" id="PF13377"/>
    </source>
</evidence>
<evidence type="ECO:0000256" key="3">
    <source>
        <dbReference type="ARBA" id="ARBA00023163"/>
    </source>
</evidence>